<dbReference type="PANTHER" id="PTHR24230:SF158">
    <property type="entry name" value="G-PROTEIN COUPLED RECEPTORS FAMILY 1 PROFILE DOMAIN-CONTAINING PROTEIN"/>
    <property type="match status" value="1"/>
</dbReference>
<keyword evidence="5 9" id="KW-0297">G-protein coupled receptor</keyword>
<dbReference type="Pfam" id="PF00001">
    <property type="entry name" value="7tm_1"/>
    <property type="match status" value="1"/>
</dbReference>
<evidence type="ECO:0000256" key="6">
    <source>
        <dbReference type="ARBA" id="ARBA00023136"/>
    </source>
</evidence>
<keyword evidence="6 11" id="KW-0472">Membrane</keyword>
<dbReference type="PANTHER" id="PTHR24230">
    <property type="entry name" value="G-PROTEIN COUPLED RECEPTOR"/>
    <property type="match status" value="1"/>
</dbReference>
<dbReference type="InterPro" id="IPR017452">
    <property type="entry name" value="GPCR_Rhodpsn_7TM"/>
</dbReference>
<dbReference type="GO" id="GO:0008528">
    <property type="term" value="F:G protein-coupled peptide receptor activity"/>
    <property type="evidence" value="ECO:0007669"/>
    <property type="project" value="TreeGrafter"/>
</dbReference>
<dbReference type="GO" id="GO:0007218">
    <property type="term" value="P:neuropeptide signaling pathway"/>
    <property type="evidence" value="ECO:0007669"/>
    <property type="project" value="TreeGrafter"/>
</dbReference>
<dbReference type="AlphaFoldDB" id="A0AAU8BRX0"/>
<evidence type="ECO:0000259" key="12">
    <source>
        <dbReference type="PROSITE" id="PS50262"/>
    </source>
</evidence>
<organism evidence="13">
    <name type="scientific">Pinctada fucata</name>
    <name type="common">Akoya pearl oyster</name>
    <name type="synonym">Pinctada imbricata fucata</name>
    <dbReference type="NCBI Taxonomy" id="50426"/>
    <lineage>
        <taxon>Eukaryota</taxon>
        <taxon>Metazoa</taxon>
        <taxon>Spiralia</taxon>
        <taxon>Lophotrochozoa</taxon>
        <taxon>Mollusca</taxon>
        <taxon>Bivalvia</taxon>
        <taxon>Autobranchia</taxon>
        <taxon>Pteriomorphia</taxon>
        <taxon>Pterioida</taxon>
        <taxon>Pterioidea</taxon>
        <taxon>Pteriidae</taxon>
        <taxon>Pinctada</taxon>
    </lineage>
</organism>
<feature type="compositionally biased region" description="Polar residues" evidence="10">
    <location>
        <begin position="233"/>
        <end position="243"/>
    </location>
</feature>
<keyword evidence="4 11" id="KW-1133">Transmembrane helix</keyword>
<evidence type="ECO:0000313" key="13">
    <source>
        <dbReference type="EMBL" id="XCD23260.1"/>
    </source>
</evidence>
<evidence type="ECO:0000256" key="7">
    <source>
        <dbReference type="ARBA" id="ARBA00023170"/>
    </source>
</evidence>
<dbReference type="CDD" id="cd00637">
    <property type="entry name" value="7tm_classA_rhodopsin-like"/>
    <property type="match status" value="1"/>
</dbReference>
<comment type="similarity">
    <text evidence="9">Belongs to the G-protein coupled receptor 1 family.</text>
</comment>
<feature type="transmembrane region" description="Helical" evidence="11">
    <location>
        <begin position="317"/>
        <end position="339"/>
    </location>
</feature>
<feature type="domain" description="G-protein coupled receptors family 1 profile" evidence="12">
    <location>
        <begin position="34"/>
        <end position="375"/>
    </location>
</feature>
<accession>A0AAU8BRX0</accession>
<dbReference type="EMBL" id="PP962377">
    <property type="protein sequence ID" value="XCD23260.1"/>
    <property type="molecule type" value="mRNA"/>
</dbReference>
<feature type="transmembrane region" description="Helical" evidence="11">
    <location>
        <begin position="133"/>
        <end position="152"/>
    </location>
</feature>
<dbReference type="PROSITE" id="PS50262">
    <property type="entry name" value="G_PROTEIN_RECEP_F1_2"/>
    <property type="match status" value="1"/>
</dbReference>
<comment type="subcellular location">
    <subcellularLocation>
        <location evidence="1">Cell membrane</location>
        <topology evidence="1">Multi-pass membrane protein</topology>
    </subcellularLocation>
</comment>
<evidence type="ECO:0000256" key="9">
    <source>
        <dbReference type="RuleBase" id="RU000688"/>
    </source>
</evidence>
<dbReference type="Gene3D" id="1.20.1070.10">
    <property type="entry name" value="Rhodopsin 7-helix transmembrane proteins"/>
    <property type="match status" value="2"/>
</dbReference>
<reference evidence="13" key="1">
    <citation type="submission" date="2024-06" db="EMBL/GenBank/DDBJ databases">
        <authorList>
            <person name="Liu H."/>
            <person name="He M."/>
        </authorList>
    </citation>
    <scope>NUCLEOTIDE SEQUENCE</scope>
</reference>
<evidence type="ECO:0000256" key="2">
    <source>
        <dbReference type="ARBA" id="ARBA00022475"/>
    </source>
</evidence>
<keyword evidence="3 9" id="KW-0812">Transmembrane</keyword>
<protein>
    <submittedName>
        <fullName evidence="13">NPFR2</fullName>
    </submittedName>
</protein>
<feature type="transmembrane region" description="Helical" evidence="11">
    <location>
        <begin position="54"/>
        <end position="74"/>
    </location>
</feature>
<keyword evidence="2" id="KW-1003">Cell membrane</keyword>
<feature type="transmembrane region" description="Helical" evidence="11">
    <location>
        <begin position="94"/>
        <end position="112"/>
    </location>
</feature>
<keyword evidence="7 9" id="KW-0675">Receptor</keyword>
<dbReference type="InterPro" id="IPR000276">
    <property type="entry name" value="GPCR_Rhodpsn"/>
</dbReference>
<evidence type="ECO:0000256" key="4">
    <source>
        <dbReference type="ARBA" id="ARBA00022989"/>
    </source>
</evidence>
<evidence type="ECO:0000256" key="8">
    <source>
        <dbReference type="ARBA" id="ARBA00023224"/>
    </source>
</evidence>
<evidence type="ECO:0000256" key="1">
    <source>
        <dbReference type="ARBA" id="ARBA00004651"/>
    </source>
</evidence>
<evidence type="ECO:0000256" key="5">
    <source>
        <dbReference type="ARBA" id="ARBA00023040"/>
    </source>
</evidence>
<feature type="transmembrane region" description="Helical" evidence="11">
    <location>
        <begin position="359"/>
        <end position="378"/>
    </location>
</feature>
<dbReference type="PRINTS" id="PR00237">
    <property type="entry name" value="GPCRRHODOPSN"/>
</dbReference>
<dbReference type="GO" id="GO:0005886">
    <property type="term" value="C:plasma membrane"/>
    <property type="evidence" value="ECO:0007669"/>
    <property type="project" value="UniProtKB-SubCell"/>
</dbReference>
<sequence length="401" mass="44927">MVNLTTLEWSHLLRGERLPLILVTSVLFAIGFVGNFAVVLVYRLRLKITDGRFFIPFLAIADLCATTVTSSFVLLMDYTEALFPSDLLCKVLQFLNWSTSQCSIFLLFAIAVHRYFSVCRPLDMRFTRNWQKAAIVVTVVLAYSIGSPLLLFSGRVTLHINYKGSNVTGDVCTFNPGHVKLGEVIYYRILFIGNILLLGVMTALYIPIGKVIFQRSKGAKQSASKAKEAKPQITDSNESGQSTDSIKLSIDLTKDIGPLPTEKNSEPNPKNNDSTPENKKGISIISSALRKRSSAYKTSLKTKNGKRGGHRSKFTRTIMLVVLFYIASYIPFYVIVSTGINDPNEWFNLPPWKLNGNLFLYRCYIINNVVNPIIYGLFDSTFRKHLLGFCSSSVQKDKGIK</sequence>
<name>A0AAU8BRX0_PINFU</name>
<evidence type="ECO:0000256" key="11">
    <source>
        <dbReference type="SAM" id="Phobius"/>
    </source>
</evidence>
<feature type="compositionally biased region" description="Polar residues" evidence="10">
    <location>
        <begin position="266"/>
        <end position="275"/>
    </location>
</feature>
<keyword evidence="8 9" id="KW-0807">Transducer</keyword>
<proteinExistence type="evidence at transcript level"/>
<feature type="transmembrane region" description="Helical" evidence="11">
    <location>
        <begin position="20"/>
        <end position="42"/>
    </location>
</feature>
<dbReference type="PROSITE" id="PS00237">
    <property type="entry name" value="G_PROTEIN_RECEP_F1_1"/>
    <property type="match status" value="1"/>
</dbReference>
<feature type="transmembrane region" description="Helical" evidence="11">
    <location>
        <begin position="185"/>
        <end position="208"/>
    </location>
</feature>
<evidence type="ECO:0000256" key="3">
    <source>
        <dbReference type="ARBA" id="ARBA00022692"/>
    </source>
</evidence>
<dbReference type="SUPFAM" id="SSF81321">
    <property type="entry name" value="Family A G protein-coupled receptor-like"/>
    <property type="match status" value="1"/>
</dbReference>
<evidence type="ECO:0000256" key="10">
    <source>
        <dbReference type="SAM" id="MobiDB-lite"/>
    </source>
</evidence>
<feature type="region of interest" description="Disordered" evidence="10">
    <location>
        <begin position="257"/>
        <end position="279"/>
    </location>
</feature>
<feature type="region of interest" description="Disordered" evidence="10">
    <location>
        <begin position="223"/>
        <end position="243"/>
    </location>
</feature>